<comment type="caution">
    <text evidence="2">The sequence shown here is derived from an EMBL/GenBank/DDBJ whole genome shotgun (WGS) entry which is preliminary data.</text>
</comment>
<proteinExistence type="predicted"/>
<accession>A0A8H7SPW8</accession>
<evidence type="ECO:0000313" key="2">
    <source>
        <dbReference type="EMBL" id="KAG2231958.1"/>
    </source>
</evidence>
<dbReference type="AlphaFoldDB" id="A0A8H7SPW8"/>
<gene>
    <name evidence="2" type="ORF">INT48_005673</name>
</gene>
<keyword evidence="1" id="KW-1133">Transmembrane helix</keyword>
<feature type="transmembrane region" description="Helical" evidence="1">
    <location>
        <begin position="119"/>
        <end position="136"/>
    </location>
</feature>
<keyword evidence="3" id="KW-1185">Reference proteome</keyword>
<dbReference type="Proteomes" id="UP000613177">
    <property type="component" value="Unassembled WGS sequence"/>
</dbReference>
<keyword evidence="1" id="KW-0472">Membrane</keyword>
<reference evidence="2" key="1">
    <citation type="submission" date="2021-01" db="EMBL/GenBank/DDBJ databases">
        <title>Metabolic potential, ecology and presence of endohyphal bacteria is reflected in genomic diversity of Mucoromycotina.</title>
        <authorList>
            <person name="Muszewska A."/>
            <person name="Okrasinska A."/>
            <person name="Steczkiewicz K."/>
            <person name="Drgas O."/>
            <person name="Orlowska M."/>
            <person name="Perlinska-Lenart U."/>
            <person name="Aleksandrzak-Piekarczyk T."/>
            <person name="Szatraj K."/>
            <person name="Zielenkiewicz U."/>
            <person name="Pilsyk S."/>
            <person name="Malc E."/>
            <person name="Mieczkowski P."/>
            <person name="Kruszewska J.S."/>
            <person name="Biernat P."/>
            <person name="Pawlowska J."/>
        </authorList>
    </citation>
    <scope>NUCLEOTIDE SEQUENCE</scope>
    <source>
        <strain evidence="2">WA0000018081</strain>
    </source>
</reference>
<evidence type="ECO:0000313" key="3">
    <source>
        <dbReference type="Proteomes" id="UP000613177"/>
    </source>
</evidence>
<keyword evidence="1" id="KW-0812">Transmembrane</keyword>
<sequence length="139" mass="14995">MSALNLTEIVYSASIYNCTAYAAEVSQGTIYVGASCIANDATDASQILCPTDEEVSIPYESDCDSLVSTFVQWDPKDYVCAITCVEHAPTAPASELAARGLPYDELSAIANPATTLHPTNFLVSFAALFFVMLVFFKRM</sequence>
<dbReference type="EMBL" id="JAEPRE010000129">
    <property type="protein sequence ID" value="KAG2231958.1"/>
    <property type="molecule type" value="Genomic_DNA"/>
</dbReference>
<name>A0A8H7SPW8_9FUNG</name>
<organism evidence="2 3">
    <name type="scientific">Thamnidium elegans</name>
    <dbReference type="NCBI Taxonomy" id="101142"/>
    <lineage>
        <taxon>Eukaryota</taxon>
        <taxon>Fungi</taxon>
        <taxon>Fungi incertae sedis</taxon>
        <taxon>Mucoromycota</taxon>
        <taxon>Mucoromycotina</taxon>
        <taxon>Mucoromycetes</taxon>
        <taxon>Mucorales</taxon>
        <taxon>Mucorineae</taxon>
        <taxon>Mucoraceae</taxon>
        <taxon>Thamnidium</taxon>
    </lineage>
</organism>
<protein>
    <submittedName>
        <fullName evidence="2">Uncharacterized protein</fullName>
    </submittedName>
</protein>
<evidence type="ECO:0000256" key="1">
    <source>
        <dbReference type="SAM" id="Phobius"/>
    </source>
</evidence>